<dbReference type="SMART" id="SM01060">
    <property type="entry name" value="Catalase"/>
    <property type="match status" value="1"/>
</dbReference>
<dbReference type="Pfam" id="PF00199">
    <property type="entry name" value="Catalase"/>
    <property type="match status" value="1"/>
</dbReference>
<evidence type="ECO:0000256" key="1">
    <source>
        <dbReference type="ARBA" id="ARBA00005329"/>
    </source>
</evidence>
<dbReference type="InterPro" id="IPR002226">
    <property type="entry name" value="Catalase_haem_BS"/>
</dbReference>
<protein>
    <recommendedName>
        <fullName evidence="7">Catalase core domain-containing protein</fullName>
    </recommendedName>
</protein>
<dbReference type="PROSITE" id="PS00437">
    <property type="entry name" value="CATALASE_1"/>
    <property type="match status" value="1"/>
</dbReference>
<dbReference type="GO" id="GO:0050660">
    <property type="term" value="F:flavin adenine dinucleotide binding"/>
    <property type="evidence" value="ECO:0007669"/>
    <property type="project" value="InterPro"/>
</dbReference>
<reference evidence="8" key="1">
    <citation type="submission" date="2020-06" db="EMBL/GenBank/DDBJ databases">
        <title>Draft genome sequences of strains closely related to Aspergillus parafelis and Aspergillus hiratsukae.</title>
        <authorList>
            <person name="Dos Santos R.A.C."/>
            <person name="Rivero-Menendez O."/>
            <person name="Steenwyk J.L."/>
            <person name="Mead M.E."/>
            <person name="Goldman G.H."/>
            <person name="Alastruey-Izquierdo A."/>
            <person name="Rokas A."/>
        </authorList>
    </citation>
    <scope>NUCLEOTIDE SEQUENCE</scope>
    <source>
        <strain evidence="8">CNM-CM5793</strain>
        <strain evidence="9">CNM-CM6106</strain>
    </source>
</reference>
<dbReference type="Gene3D" id="2.40.180.10">
    <property type="entry name" value="Catalase core domain"/>
    <property type="match status" value="1"/>
</dbReference>
<dbReference type="GO" id="GO:0042542">
    <property type="term" value="P:response to hydrogen peroxide"/>
    <property type="evidence" value="ECO:0007669"/>
    <property type="project" value="TreeGrafter"/>
</dbReference>
<dbReference type="PROSITE" id="PS51402">
    <property type="entry name" value="CATALASE_3"/>
    <property type="match status" value="1"/>
</dbReference>
<proteinExistence type="inferred from homology"/>
<dbReference type="InterPro" id="IPR016169">
    <property type="entry name" value="FAD-bd_PCMH_sub2"/>
</dbReference>
<evidence type="ECO:0000256" key="5">
    <source>
        <dbReference type="ARBA" id="ARBA00023002"/>
    </source>
</evidence>
<gene>
    <name evidence="8" type="ORF">CNMCM5793_000749</name>
    <name evidence="9" type="ORF">CNMCM6106_002078</name>
</gene>
<dbReference type="Pfam" id="PF08031">
    <property type="entry name" value="BBE"/>
    <property type="match status" value="1"/>
</dbReference>
<dbReference type="Gene3D" id="3.30.465.10">
    <property type="match status" value="1"/>
</dbReference>
<dbReference type="Gene3D" id="3.40.462.20">
    <property type="match status" value="1"/>
</dbReference>
<evidence type="ECO:0000256" key="3">
    <source>
        <dbReference type="ARBA" id="ARBA00022617"/>
    </source>
</evidence>
<feature type="domain" description="Catalase core" evidence="7">
    <location>
        <begin position="1"/>
        <end position="350"/>
    </location>
</feature>
<dbReference type="GO" id="GO:0046872">
    <property type="term" value="F:metal ion binding"/>
    <property type="evidence" value="ECO:0007669"/>
    <property type="project" value="UniProtKB-KW"/>
</dbReference>
<evidence type="ECO:0000256" key="4">
    <source>
        <dbReference type="ARBA" id="ARBA00022723"/>
    </source>
</evidence>
<dbReference type="InterPro" id="IPR011614">
    <property type="entry name" value="Catalase_core"/>
</dbReference>
<dbReference type="AlphaFoldDB" id="A0A8H6P0S2"/>
<dbReference type="EMBL" id="JACBAF010002150">
    <property type="protein sequence ID" value="KAF7166120.1"/>
    <property type="molecule type" value="Genomic_DNA"/>
</dbReference>
<dbReference type="GO" id="GO:0004096">
    <property type="term" value="F:catalase activity"/>
    <property type="evidence" value="ECO:0007669"/>
    <property type="project" value="InterPro"/>
</dbReference>
<keyword evidence="3" id="KW-0349">Heme</keyword>
<keyword evidence="4" id="KW-0479">Metal-binding</keyword>
<dbReference type="GO" id="GO:0042744">
    <property type="term" value="P:hydrogen peroxide catabolic process"/>
    <property type="evidence" value="ECO:0007669"/>
    <property type="project" value="TreeGrafter"/>
</dbReference>
<keyword evidence="5" id="KW-0560">Oxidoreductase</keyword>
<dbReference type="InterPro" id="IPR020835">
    <property type="entry name" value="Catalase_sf"/>
</dbReference>
<sequence length="722" mass="81554">MQQMANTDRNRVVHAKGSGAYGEFEVTHDVTNYTSLAFLNQVGKKTPLFSRFSTVAGEKGSADNVRDSRGFAFKLYTEEGNLDWLFFGSTVFPIRDAAKFPSMIHAQKRDPASNLLNSTHVSFFNRNPEGYNFLMRLFSDQGTPWSYRYTDIHSINTYRFTKPDGSFHYVRISLKTDQGVRNLTQPQMLSLIGTDPDFATRDLYSAIEKGNYPSWTVSMQLIDPNKVHPSVEPILFDSTKELPQDIYPLIPFGKITLNRNPVDYFAEVEQSTFQVANLVPGWDVSADPILQVRLFPYGDTQRYRVGINAPQLPVNRPFHAYNPTRRDGAYSGIQPKGLPNYFPSIEAPNIVKPKQSRSGEGKTEPMQNIVNFQSQVQDEDFEQPAEWWSKLATLGEDQQGNLVYNVASSLSGAVEVVRNDAYAVFERIDGGLADAIKNKTEEFVHKQMEDDGPFYLVMEHIAESGYRSRASGGSIALTLSLDLARYGSRNIPQQVNASLTLYSMNTNDTRRAAENMLSILKVLGSSTIRFSLPSRCLPKVSDVLRTGPDILPTNYGIITWFRAARTIPDGTGPGDLLLTSNLGGNVTADSEKKHMDTSMHPARQKAAHLINFVRSVSIPTAHEKARSLEELHGVQMRKLYNIEPCFRVSYRNLGDPRESDAPRVYWGPNYRRLLEIDRRWDPEDLFFSQLGVGSEGWAEVQMCKRQRTLHDLMSSIAQWLYR</sequence>
<dbReference type="PANTHER" id="PTHR11465">
    <property type="entry name" value="CATALASE"/>
    <property type="match status" value="1"/>
</dbReference>
<dbReference type="GO" id="GO:0005739">
    <property type="term" value="C:mitochondrion"/>
    <property type="evidence" value="ECO:0007669"/>
    <property type="project" value="TreeGrafter"/>
</dbReference>
<dbReference type="SUPFAM" id="SSF56634">
    <property type="entry name" value="Heme-dependent catalase-like"/>
    <property type="match status" value="1"/>
</dbReference>
<name>A0A8H6P0S2_9EURO</name>
<keyword evidence="10" id="KW-1185">Reference proteome</keyword>
<dbReference type="PANTHER" id="PTHR11465:SF9">
    <property type="entry name" value="CATALASE"/>
    <property type="match status" value="1"/>
</dbReference>
<dbReference type="Proteomes" id="UP000662466">
    <property type="component" value="Unassembled WGS sequence"/>
</dbReference>
<dbReference type="OrthoDB" id="6880011at2759"/>
<evidence type="ECO:0000313" key="9">
    <source>
        <dbReference type="EMBL" id="KAF7166120.1"/>
    </source>
</evidence>
<dbReference type="GO" id="GO:0020037">
    <property type="term" value="F:heme binding"/>
    <property type="evidence" value="ECO:0007669"/>
    <property type="project" value="InterPro"/>
</dbReference>
<dbReference type="InterPro" id="IPR018028">
    <property type="entry name" value="Catalase"/>
</dbReference>
<dbReference type="Proteomes" id="UP000630445">
    <property type="component" value="Unassembled WGS sequence"/>
</dbReference>
<evidence type="ECO:0000313" key="8">
    <source>
        <dbReference type="EMBL" id="KAF7114979.1"/>
    </source>
</evidence>
<organism evidence="8 10">
    <name type="scientific">Aspergillus hiratsukae</name>
    <dbReference type="NCBI Taxonomy" id="1194566"/>
    <lineage>
        <taxon>Eukaryota</taxon>
        <taxon>Fungi</taxon>
        <taxon>Dikarya</taxon>
        <taxon>Ascomycota</taxon>
        <taxon>Pezizomycotina</taxon>
        <taxon>Eurotiomycetes</taxon>
        <taxon>Eurotiomycetidae</taxon>
        <taxon>Eurotiales</taxon>
        <taxon>Aspergillaceae</taxon>
        <taxon>Aspergillus</taxon>
        <taxon>Aspergillus subgen. Fumigati</taxon>
    </lineage>
</organism>
<keyword evidence="2" id="KW-0575">Peroxidase</keyword>
<evidence type="ECO:0000313" key="10">
    <source>
        <dbReference type="Proteomes" id="UP000630445"/>
    </source>
</evidence>
<comment type="caution">
    <text evidence="8">The sequence shown here is derived from an EMBL/GenBank/DDBJ whole genome shotgun (WGS) entry which is preliminary data.</text>
</comment>
<dbReference type="GO" id="GO:0005777">
    <property type="term" value="C:peroxisome"/>
    <property type="evidence" value="ECO:0007669"/>
    <property type="project" value="TreeGrafter"/>
</dbReference>
<dbReference type="EMBL" id="JACBAD010002120">
    <property type="protein sequence ID" value="KAF7114979.1"/>
    <property type="molecule type" value="Genomic_DNA"/>
</dbReference>
<accession>A0A8H6P0S2</accession>
<evidence type="ECO:0000256" key="6">
    <source>
        <dbReference type="ARBA" id="ARBA00023004"/>
    </source>
</evidence>
<dbReference type="PRINTS" id="PR00067">
    <property type="entry name" value="CATALASE"/>
</dbReference>
<evidence type="ECO:0000256" key="2">
    <source>
        <dbReference type="ARBA" id="ARBA00022559"/>
    </source>
</evidence>
<keyword evidence="6" id="KW-0408">Iron</keyword>
<comment type="similarity">
    <text evidence="1">Belongs to the catalase family.</text>
</comment>
<evidence type="ECO:0000259" key="7">
    <source>
        <dbReference type="SMART" id="SM01060"/>
    </source>
</evidence>
<dbReference type="InterPro" id="IPR012951">
    <property type="entry name" value="BBE"/>
</dbReference>